<gene>
    <name evidence="1" type="ORF">ACOLOM_LOCUS6295</name>
</gene>
<dbReference type="Proteomes" id="UP000789525">
    <property type="component" value="Unassembled WGS sequence"/>
</dbReference>
<accession>A0ACA9MI11</accession>
<sequence>MSQDTILFNVGGTKFEINRHLVQTYPKSRLAELVNIGSKDREIFIDHNPLAFSVILDFLRYKRLVVPRNVAREVVELQLQEFGIPYEDLTEGIGENDELPSYEATVSKLPGPYRDDKRIYNNNLLKDTVLEVSIRKS</sequence>
<name>A0ACA9MI11_9GLOM</name>
<dbReference type="EMBL" id="CAJVPT010012795">
    <property type="protein sequence ID" value="CAG8590328.1"/>
    <property type="molecule type" value="Genomic_DNA"/>
</dbReference>
<feature type="non-terminal residue" evidence="1">
    <location>
        <position position="137"/>
    </location>
</feature>
<reference evidence="1" key="1">
    <citation type="submission" date="2021-06" db="EMBL/GenBank/DDBJ databases">
        <authorList>
            <person name="Kallberg Y."/>
            <person name="Tangrot J."/>
            <person name="Rosling A."/>
        </authorList>
    </citation>
    <scope>NUCLEOTIDE SEQUENCE</scope>
    <source>
        <strain evidence="1">CL356</strain>
    </source>
</reference>
<comment type="caution">
    <text evidence="1">The sequence shown here is derived from an EMBL/GenBank/DDBJ whole genome shotgun (WGS) entry which is preliminary data.</text>
</comment>
<protein>
    <submittedName>
        <fullName evidence="1">1940_t:CDS:1</fullName>
    </submittedName>
</protein>
<evidence type="ECO:0000313" key="1">
    <source>
        <dbReference type="EMBL" id="CAG8590328.1"/>
    </source>
</evidence>
<keyword evidence="2" id="KW-1185">Reference proteome</keyword>
<organism evidence="1 2">
    <name type="scientific">Acaulospora colombiana</name>
    <dbReference type="NCBI Taxonomy" id="27376"/>
    <lineage>
        <taxon>Eukaryota</taxon>
        <taxon>Fungi</taxon>
        <taxon>Fungi incertae sedis</taxon>
        <taxon>Mucoromycota</taxon>
        <taxon>Glomeromycotina</taxon>
        <taxon>Glomeromycetes</taxon>
        <taxon>Diversisporales</taxon>
        <taxon>Acaulosporaceae</taxon>
        <taxon>Acaulospora</taxon>
    </lineage>
</organism>
<proteinExistence type="predicted"/>
<evidence type="ECO:0000313" key="2">
    <source>
        <dbReference type="Proteomes" id="UP000789525"/>
    </source>
</evidence>